<reference evidence="2" key="1">
    <citation type="submission" date="2018-03" db="EMBL/GenBank/DDBJ databases">
        <authorList>
            <person name="Navarro De La Torre S."/>
        </authorList>
    </citation>
    <scope>NUCLEOTIDE SEQUENCE [LARGE SCALE GENOMIC DNA]</scope>
    <source>
        <strain evidence="2">EAod3</strain>
    </source>
</reference>
<accession>A0A2R8CRI1</accession>
<dbReference type="AlphaFoldDB" id="A0A2R8CRI1"/>
<dbReference type="EMBL" id="ONZI01000006">
    <property type="protein sequence ID" value="SPJ35404.1"/>
    <property type="molecule type" value="Genomic_DNA"/>
</dbReference>
<protein>
    <submittedName>
        <fullName evidence="1">Uncharacterized protein</fullName>
    </submittedName>
</protein>
<proteinExistence type="predicted"/>
<name>A0A2R8CRI1_9GAMM</name>
<gene>
    <name evidence="1" type="ORF">KSP9073_03466</name>
</gene>
<sequence length="81" mass="8716">MTDDSDDSAILRVRQLTAGYGNAKAEVVSHCCGVLHLANQKRDLIANGGISPRNTGEYDRLAGFGSADAVVIGDRIELNRW</sequence>
<dbReference type="Proteomes" id="UP000244934">
    <property type="component" value="Unassembled WGS sequence"/>
</dbReference>
<keyword evidence="2" id="KW-1185">Reference proteome</keyword>
<organism evidence="1 2">
    <name type="scientific">Kushneria phyllosphaerae</name>
    <dbReference type="NCBI Taxonomy" id="2100822"/>
    <lineage>
        <taxon>Bacteria</taxon>
        <taxon>Pseudomonadati</taxon>
        <taxon>Pseudomonadota</taxon>
        <taxon>Gammaproteobacteria</taxon>
        <taxon>Oceanospirillales</taxon>
        <taxon>Halomonadaceae</taxon>
        <taxon>Kushneria</taxon>
    </lineage>
</organism>
<evidence type="ECO:0000313" key="2">
    <source>
        <dbReference type="Proteomes" id="UP000244934"/>
    </source>
</evidence>
<evidence type="ECO:0000313" key="1">
    <source>
        <dbReference type="EMBL" id="SPJ35404.1"/>
    </source>
</evidence>